<keyword evidence="1" id="KW-0472">Membrane</keyword>
<sequence>MNLLLAIILALVFAFLATMPFLFINTRLHENVNHSPEKIKEEKYRAYKRFIYYFILILIMLTIYSFLTD</sequence>
<dbReference type="AlphaFoldDB" id="A0A9Q6HMI2"/>
<dbReference type="RefSeq" id="WP_073504818.1">
    <property type="nucleotide sequence ID" value="NZ_JAHKBG010000001.1"/>
</dbReference>
<evidence type="ECO:0000256" key="1">
    <source>
        <dbReference type="SAM" id="Phobius"/>
    </source>
</evidence>
<reference evidence="3" key="2">
    <citation type="submission" date="2018-03" db="EMBL/GenBank/DDBJ databases">
        <authorList>
            <person name="Naushad S."/>
        </authorList>
    </citation>
    <scope>NUCLEOTIDE SEQUENCE</scope>
    <source>
        <strain evidence="2">SNUC 1084</strain>
        <strain evidence="3">SNUC 1231</strain>
    </source>
</reference>
<keyword evidence="1" id="KW-1133">Transmembrane helix</keyword>
<protein>
    <submittedName>
        <fullName evidence="3">Uncharacterized protein</fullName>
    </submittedName>
</protein>
<gene>
    <name evidence="2" type="ORF">BU057_10420</name>
    <name evidence="3" type="ORF">BU058_12810</name>
</gene>
<dbReference type="Proteomes" id="UP000241960">
    <property type="component" value="Unassembled WGS sequence"/>
</dbReference>
<comment type="caution">
    <text evidence="3">The sequence shown here is derived from an EMBL/GenBank/DDBJ whole genome shotgun (WGS) entry which is preliminary data.</text>
</comment>
<dbReference type="Proteomes" id="UP000240859">
    <property type="component" value="Unassembled WGS sequence"/>
</dbReference>
<reference evidence="4 5" key="1">
    <citation type="journal article" date="2016" name="Front. Microbiol.">
        <title>Comprehensive Phylogenetic Analysis of Bovine Non-aureus Staphylococci Species Based on Whole-Genome Sequencing.</title>
        <authorList>
            <person name="Naushad S."/>
            <person name="Barkema H.W."/>
            <person name="Luby C."/>
            <person name="Condas L.A."/>
            <person name="Nobrega D.B."/>
            <person name="Carson D.A."/>
            <person name="De Buck J."/>
        </authorList>
    </citation>
    <scope>NUCLEOTIDE SEQUENCE [LARGE SCALE GENOMIC DNA]</scope>
    <source>
        <strain evidence="2 4">SNUC 1084</strain>
        <strain evidence="3 5">SNUC 1231</strain>
    </source>
</reference>
<evidence type="ECO:0000313" key="3">
    <source>
        <dbReference type="EMBL" id="PTI73744.1"/>
    </source>
</evidence>
<name>A0A9Q6HMI2_9STAP</name>
<dbReference type="EMBL" id="PZFQ01000063">
    <property type="protein sequence ID" value="PTI73744.1"/>
    <property type="molecule type" value="Genomic_DNA"/>
</dbReference>
<feature type="transmembrane region" description="Helical" evidence="1">
    <location>
        <begin position="50"/>
        <end position="67"/>
    </location>
</feature>
<evidence type="ECO:0000313" key="5">
    <source>
        <dbReference type="Proteomes" id="UP000241960"/>
    </source>
</evidence>
<keyword evidence="1" id="KW-0812">Transmembrane</keyword>
<dbReference type="EMBL" id="PZFR01000078">
    <property type="protein sequence ID" value="PTI67658.1"/>
    <property type="molecule type" value="Genomic_DNA"/>
</dbReference>
<evidence type="ECO:0000313" key="4">
    <source>
        <dbReference type="Proteomes" id="UP000240859"/>
    </source>
</evidence>
<keyword evidence="4" id="KW-1185">Reference proteome</keyword>
<evidence type="ECO:0000313" key="2">
    <source>
        <dbReference type="EMBL" id="PTI67658.1"/>
    </source>
</evidence>
<proteinExistence type="predicted"/>
<accession>A0A9Q6HMI2</accession>
<organism evidence="3 5">
    <name type="scientific">Staphylococcus succinus</name>
    <dbReference type="NCBI Taxonomy" id="61015"/>
    <lineage>
        <taxon>Bacteria</taxon>
        <taxon>Bacillati</taxon>
        <taxon>Bacillota</taxon>
        <taxon>Bacilli</taxon>
        <taxon>Bacillales</taxon>
        <taxon>Staphylococcaceae</taxon>
        <taxon>Staphylococcus</taxon>
    </lineage>
</organism>
<feature type="transmembrane region" description="Helical" evidence="1">
    <location>
        <begin position="6"/>
        <end position="29"/>
    </location>
</feature>